<feature type="signal peptide" evidence="14">
    <location>
        <begin position="1"/>
        <end position="18"/>
    </location>
</feature>
<dbReference type="PROSITE" id="PS50835">
    <property type="entry name" value="IG_LIKE"/>
    <property type="match status" value="1"/>
</dbReference>
<dbReference type="GO" id="GO:0042613">
    <property type="term" value="C:MHC class II protein complex"/>
    <property type="evidence" value="ECO:0007669"/>
    <property type="project" value="UniProtKB-KW"/>
</dbReference>
<comment type="similarity">
    <text evidence="2">Belongs to the MHC class II family.</text>
</comment>
<dbReference type="InterPro" id="IPR050160">
    <property type="entry name" value="MHC/Immunoglobulin"/>
</dbReference>
<evidence type="ECO:0000256" key="3">
    <source>
        <dbReference type="ARBA" id="ARBA00022692"/>
    </source>
</evidence>
<gene>
    <name evidence="17" type="primary">LOC105889864</name>
</gene>
<dbReference type="GO" id="GO:0002250">
    <property type="term" value="P:adaptive immune response"/>
    <property type="evidence" value="ECO:0007669"/>
    <property type="project" value="UniProtKB-KW"/>
</dbReference>
<keyword evidence="4 14" id="KW-0732">Signal</keyword>
<dbReference type="Gene3D" id="2.60.40.10">
    <property type="entry name" value="Immunoglobulins"/>
    <property type="match status" value="1"/>
</dbReference>
<reference evidence="17" key="1">
    <citation type="submission" date="2025-08" db="UniProtKB">
        <authorList>
            <consortium name="RefSeq"/>
        </authorList>
    </citation>
    <scope>IDENTIFICATION</scope>
</reference>
<keyword evidence="8 13" id="KW-0472">Membrane</keyword>
<feature type="transmembrane region" description="Helical" evidence="13">
    <location>
        <begin position="206"/>
        <end position="231"/>
    </location>
</feature>
<evidence type="ECO:0000256" key="4">
    <source>
        <dbReference type="ARBA" id="ARBA00022729"/>
    </source>
</evidence>
<keyword evidence="3 13" id="KW-0812">Transmembrane</keyword>
<dbReference type="AlphaFoldDB" id="A0A6P8FR35"/>
<evidence type="ECO:0000256" key="13">
    <source>
        <dbReference type="SAM" id="Phobius"/>
    </source>
</evidence>
<keyword evidence="10" id="KW-0325">Glycoprotein</keyword>
<dbReference type="SMART" id="SM00407">
    <property type="entry name" value="IGc1"/>
    <property type="match status" value="1"/>
</dbReference>
<dbReference type="SUPFAM" id="SSF48726">
    <property type="entry name" value="Immunoglobulin"/>
    <property type="match status" value="1"/>
</dbReference>
<keyword evidence="7" id="KW-1064">Adaptive immunity</keyword>
<dbReference type="InterPro" id="IPR014745">
    <property type="entry name" value="MHC_II_a/b_N"/>
</dbReference>
<evidence type="ECO:0000256" key="10">
    <source>
        <dbReference type="ARBA" id="ARBA00023180"/>
    </source>
</evidence>
<dbReference type="InterPro" id="IPR013783">
    <property type="entry name" value="Ig-like_fold"/>
</dbReference>
<dbReference type="KEGG" id="char:105889864"/>
<dbReference type="InterPro" id="IPR003597">
    <property type="entry name" value="Ig_C1-set"/>
</dbReference>
<dbReference type="PROSITE" id="PS00290">
    <property type="entry name" value="IG_MHC"/>
    <property type="match status" value="1"/>
</dbReference>
<evidence type="ECO:0000256" key="12">
    <source>
        <dbReference type="ARBA" id="ARBA00023319"/>
    </source>
</evidence>
<dbReference type="SMART" id="SM00920">
    <property type="entry name" value="MHC_II_alpha"/>
    <property type="match status" value="1"/>
</dbReference>
<dbReference type="Gene3D" id="3.10.320.10">
    <property type="entry name" value="Class II Histocompatibility Antigen, M Beta Chain, Chain B, domain 1"/>
    <property type="match status" value="1"/>
</dbReference>
<feature type="chain" id="PRO_5027850032" evidence="14">
    <location>
        <begin position="19"/>
        <end position="237"/>
    </location>
</feature>
<dbReference type="OrthoDB" id="8925804at2759"/>
<dbReference type="RefSeq" id="XP_031426011.1">
    <property type="nucleotide sequence ID" value="XM_031570151.2"/>
</dbReference>
<dbReference type="InterPro" id="IPR036179">
    <property type="entry name" value="Ig-like_dom_sf"/>
</dbReference>
<dbReference type="PANTHER" id="PTHR19944:SF86">
    <property type="entry name" value="HLA CLASS II HISTOCOMPATIBILITY ANTIGEN, DR ALPHA CHAIN"/>
    <property type="match status" value="1"/>
</dbReference>
<sequence>MTLTWILLVLTGIICTETKMVHVDIGLVGCSDSDGEYMYGLDGEEVGHADFTKGKFVMTLPEFADQLKYEEGTYEGAVANQQICKQNLQVAIESYKSPAVAEAPPMSSIYPRHEVKVGTGNTLICYITGFYPPRLTVRWTKNNKNVTERVSTSQLRPNLIDGSYDQFSTLKFTPQEGDMYTCTVEHSALEGPMTREFDVEVSEPSLGPSVFCGVGLTLGLLGVATGTFFLVKGNQCN</sequence>
<organism evidence="16 17">
    <name type="scientific">Clupea harengus</name>
    <name type="common">Atlantic herring</name>
    <dbReference type="NCBI Taxonomy" id="7950"/>
    <lineage>
        <taxon>Eukaryota</taxon>
        <taxon>Metazoa</taxon>
        <taxon>Chordata</taxon>
        <taxon>Craniata</taxon>
        <taxon>Vertebrata</taxon>
        <taxon>Euteleostomi</taxon>
        <taxon>Actinopterygii</taxon>
        <taxon>Neopterygii</taxon>
        <taxon>Teleostei</taxon>
        <taxon>Clupei</taxon>
        <taxon>Clupeiformes</taxon>
        <taxon>Clupeoidei</taxon>
        <taxon>Clupeidae</taxon>
        <taxon>Clupea</taxon>
    </lineage>
</organism>
<evidence type="ECO:0000256" key="8">
    <source>
        <dbReference type="ARBA" id="ARBA00023136"/>
    </source>
</evidence>
<dbReference type="GO" id="GO:0002504">
    <property type="term" value="P:antigen processing and presentation of peptide or polysaccharide antigen via MHC class II"/>
    <property type="evidence" value="ECO:0007669"/>
    <property type="project" value="UniProtKB-KW"/>
</dbReference>
<protein>
    <submittedName>
        <fullName evidence="17">H-2 class II histocompatibility antigen, A-K alpha chain-like</fullName>
    </submittedName>
</protein>
<keyword evidence="11" id="KW-0491">MHC II</keyword>
<keyword evidence="5" id="KW-0391">Immunity</keyword>
<dbReference type="InterPro" id="IPR001003">
    <property type="entry name" value="MHC_II_a_N"/>
</dbReference>
<keyword evidence="16" id="KW-1185">Reference proteome</keyword>
<evidence type="ECO:0000259" key="15">
    <source>
        <dbReference type="PROSITE" id="PS50835"/>
    </source>
</evidence>
<evidence type="ECO:0000256" key="14">
    <source>
        <dbReference type="SAM" id="SignalP"/>
    </source>
</evidence>
<dbReference type="InterPro" id="IPR011162">
    <property type="entry name" value="MHC_I/II-like_Ag-recog"/>
</dbReference>
<evidence type="ECO:0000256" key="1">
    <source>
        <dbReference type="ARBA" id="ARBA00004479"/>
    </source>
</evidence>
<dbReference type="SUPFAM" id="SSF54452">
    <property type="entry name" value="MHC antigen-recognition domain"/>
    <property type="match status" value="1"/>
</dbReference>
<evidence type="ECO:0000256" key="9">
    <source>
        <dbReference type="ARBA" id="ARBA00023157"/>
    </source>
</evidence>
<evidence type="ECO:0000256" key="11">
    <source>
        <dbReference type="ARBA" id="ARBA00023182"/>
    </source>
</evidence>
<dbReference type="Pfam" id="PF00993">
    <property type="entry name" value="MHC_II_alpha"/>
    <property type="match status" value="1"/>
</dbReference>
<keyword evidence="12" id="KW-0393">Immunoglobulin domain</keyword>
<keyword evidence="6 13" id="KW-1133">Transmembrane helix</keyword>
<evidence type="ECO:0000313" key="17">
    <source>
        <dbReference type="RefSeq" id="XP_031426011.1"/>
    </source>
</evidence>
<dbReference type="PANTHER" id="PTHR19944">
    <property type="entry name" value="MHC CLASS II-RELATED"/>
    <property type="match status" value="1"/>
</dbReference>
<accession>A0A6P8FR35</accession>
<dbReference type="InterPro" id="IPR003006">
    <property type="entry name" value="Ig/MHC_CS"/>
</dbReference>
<dbReference type="GeneID" id="105889864"/>
<comment type="subcellular location">
    <subcellularLocation>
        <location evidence="1">Membrane</location>
        <topology evidence="1">Single-pass type I membrane protein</topology>
    </subcellularLocation>
</comment>
<dbReference type="Proteomes" id="UP000515152">
    <property type="component" value="Chromosome 7"/>
</dbReference>
<proteinExistence type="inferred from homology"/>
<feature type="domain" description="Ig-like" evidence="15">
    <location>
        <begin position="98"/>
        <end position="202"/>
    </location>
</feature>
<evidence type="ECO:0000256" key="2">
    <source>
        <dbReference type="ARBA" id="ARBA00007394"/>
    </source>
</evidence>
<evidence type="ECO:0000256" key="7">
    <source>
        <dbReference type="ARBA" id="ARBA00023130"/>
    </source>
</evidence>
<keyword evidence="9" id="KW-1015">Disulfide bond</keyword>
<dbReference type="Pfam" id="PF07654">
    <property type="entry name" value="C1-set"/>
    <property type="match status" value="1"/>
</dbReference>
<name>A0A6P8FR35_CLUHA</name>
<evidence type="ECO:0000256" key="5">
    <source>
        <dbReference type="ARBA" id="ARBA00022859"/>
    </source>
</evidence>
<evidence type="ECO:0000313" key="16">
    <source>
        <dbReference type="Proteomes" id="UP000515152"/>
    </source>
</evidence>
<evidence type="ECO:0000256" key="6">
    <source>
        <dbReference type="ARBA" id="ARBA00022989"/>
    </source>
</evidence>
<dbReference type="InterPro" id="IPR007110">
    <property type="entry name" value="Ig-like_dom"/>
</dbReference>